<feature type="transmembrane region" description="Helical" evidence="7">
    <location>
        <begin position="213"/>
        <end position="232"/>
    </location>
</feature>
<dbReference type="HAMAP" id="MF_01147">
    <property type="entry name" value="Lgt"/>
    <property type="match status" value="1"/>
</dbReference>
<dbReference type="UniPathway" id="UPA00664"/>
<name>A0A160JGD4_9PROT</name>
<dbReference type="EMBL" id="CP015285">
    <property type="protein sequence ID" value="ANC92025.1"/>
    <property type="molecule type" value="Genomic_DNA"/>
</dbReference>
<dbReference type="EC" id="2.5.1.145" evidence="7"/>
<feature type="transmembrane region" description="Helical" evidence="7">
    <location>
        <begin position="128"/>
        <end position="148"/>
    </location>
</feature>
<feature type="transmembrane region" description="Helical" evidence="7">
    <location>
        <begin position="238"/>
        <end position="264"/>
    </location>
</feature>
<feature type="transmembrane region" description="Helical" evidence="7">
    <location>
        <begin position="103"/>
        <end position="121"/>
    </location>
</feature>
<dbReference type="STRING" id="1226968.A6A40_08960"/>
<dbReference type="OrthoDB" id="871140at2"/>
<comment type="subcellular location">
    <subcellularLocation>
        <location evidence="7">Cell membrane</location>
        <topology evidence="7">Multi-pass membrane protein</topology>
    </subcellularLocation>
</comment>
<organism evidence="8 9">
    <name type="scientific">Azospirillum humicireducens</name>
    <dbReference type="NCBI Taxonomy" id="1226968"/>
    <lineage>
        <taxon>Bacteria</taxon>
        <taxon>Pseudomonadati</taxon>
        <taxon>Pseudomonadota</taxon>
        <taxon>Alphaproteobacteria</taxon>
        <taxon>Rhodospirillales</taxon>
        <taxon>Azospirillaceae</taxon>
        <taxon>Azospirillum</taxon>
    </lineage>
</organism>
<dbReference type="GO" id="GO:0042158">
    <property type="term" value="P:lipoprotein biosynthetic process"/>
    <property type="evidence" value="ECO:0007669"/>
    <property type="project" value="UniProtKB-UniRule"/>
</dbReference>
<dbReference type="GO" id="GO:0005886">
    <property type="term" value="C:plasma membrane"/>
    <property type="evidence" value="ECO:0007669"/>
    <property type="project" value="UniProtKB-SubCell"/>
</dbReference>
<dbReference type="Pfam" id="PF01790">
    <property type="entry name" value="LGT"/>
    <property type="match status" value="1"/>
</dbReference>
<feature type="transmembrane region" description="Helical" evidence="7">
    <location>
        <begin position="29"/>
        <end position="51"/>
    </location>
</feature>
<evidence type="ECO:0000256" key="3">
    <source>
        <dbReference type="ARBA" id="ARBA00022679"/>
    </source>
</evidence>
<proteinExistence type="inferred from homology"/>
<dbReference type="GO" id="GO:0008961">
    <property type="term" value="F:phosphatidylglycerol-prolipoprotein diacylglyceryl transferase activity"/>
    <property type="evidence" value="ECO:0007669"/>
    <property type="project" value="UniProtKB-UniRule"/>
</dbReference>
<comment type="pathway">
    <text evidence="7">Protein modification; lipoprotein biosynthesis (diacylglyceryl transfer).</text>
</comment>
<dbReference type="PROSITE" id="PS01311">
    <property type="entry name" value="LGT"/>
    <property type="match status" value="1"/>
</dbReference>
<evidence type="ECO:0000256" key="7">
    <source>
        <dbReference type="HAMAP-Rule" id="MF_01147"/>
    </source>
</evidence>
<feature type="transmembrane region" description="Helical" evidence="7">
    <location>
        <begin position="183"/>
        <end position="201"/>
    </location>
</feature>
<comment type="similarity">
    <text evidence="1 7">Belongs to the Lgt family.</text>
</comment>
<dbReference type="PANTHER" id="PTHR30589:SF0">
    <property type="entry name" value="PHOSPHATIDYLGLYCEROL--PROLIPOPROTEIN DIACYLGLYCERYL TRANSFERASE"/>
    <property type="match status" value="1"/>
</dbReference>
<keyword evidence="4 7" id="KW-0812">Transmembrane</keyword>
<dbReference type="RefSeq" id="WP_063635098.1">
    <property type="nucleotide sequence ID" value="NZ_CP015285.1"/>
</dbReference>
<dbReference type="AlphaFoldDB" id="A0A160JGD4"/>
<keyword evidence="6 7" id="KW-0472">Membrane</keyword>
<protein>
    <recommendedName>
        <fullName evidence="7">Phosphatidylglycerol--prolipoprotein diacylglyceryl transferase</fullName>
        <ecNumber evidence="7">2.5.1.145</ecNumber>
    </recommendedName>
</protein>
<comment type="function">
    <text evidence="7">Catalyzes the transfer of the diacylglyceryl group from phosphatidylglycerol to the sulfhydryl group of the N-terminal cysteine of a prolipoprotein, the first step in the formation of mature lipoproteins.</text>
</comment>
<dbReference type="NCBIfam" id="TIGR00544">
    <property type="entry name" value="lgt"/>
    <property type="match status" value="1"/>
</dbReference>
<evidence type="ECO:0000256" key="1">
    <source>
        <dbReference type="ARBA" id="ARBA00007150"/>
    </source>
</evidence>
<accession>A0A160JGD4</accession>
<feature type="transmembrane region" description="Helical" evidence="7">
    <location>
        <begin position="63"/>
        <end position="83"/>
    </location>
</feature>
<gene>
    <name evidence="7" type="primary">lgt</name>
    <name evidence="8" type="ORF">A6A40_08960</name>
</gene>
<reference evidence="8 9" key="1">
    <citation type="journal article" date="2013" name="Int. J. Syst. Evol. Microbiol.">
        <title>Azospirillum humicireducens sp. nov., a nitrogen-fixing bacterium isolated from a microbial fuel cell.</title>
        <authorList>
            <person name="Zhou S."/>
            <person name="Han L."/>
            <person name="Wang Y."/>
            <person name="Yang G."/>
            <person name="Zhuang L."/>
            <person name="Hu P."/>
        </authorList>
    </citation>
    <scope>NUCLEOTIDE SEQUENCE [LARGE SCALE GENOMIC DNA]</scope>
    <source>
        <strain evidence="8 9">SgZ-5</strain>
    </source>
</reference>
<evidence type="ECO:0000256" key="6">
    <source>
        <dbReference type="ARBA" id="ARBA00023136"/>
    </source>
</evidence>
<comment type="catalytic activity">
    <reaction evidence="7">
        <text>L-cysteinyl-[prolipoprotein] + a 1,2-diacyl-sn-glycero-3-phospho-(1'-sn-glycerol) = an S-1,2-diacyl-sn-glyceryl-L-cysteinyl-[prolipoprotein] + sn-glycerol 1-phosphate + H(+)</text>
        <dbReference type="Rhea" id="RHEA:56712"/>
        <dbReference type="Rhea" id="RHEA-COMP:14679"/>
        <dbReference type="Rhea" id="RHEA-COMP:14680"/>
        <dbReference type="ChEBI" id="CHEBI:15378"/>
        <dbReference type="ChEBI" id="CHEBI:29950"/>
        <dbReference type="ChEBI" id="CHEBI:57685"/>
        <dbReference type="ChEBI" id="CHEBI:64716"/>
        <dbReference type="ChEBI" id="CHEBI:140658"/>
        <dbReference type="EC" id="2.5.1.145"/>
    </reaction>
</comment>
<dbReference type="KEGG" id="ahu:A6A40_08960"/>
<dbReference type="InterPro" id="IPR001640">
    <property type="entry name" value="Lgt"/>
</dbReference>
<keyword evidence="9" id="KW-1185">Reference proteome</keyword>
<evidence type="ECO:0000256" key="2">
    <source>
        <dbReference type="ARBA" id="ARBA00022475"/>
    </source>
</evidence>
<keyword evidence="2 7" id="KW-1003">Cell membrane</keyword>
<evidence type="ECO:0000313" key="8">
    <source>
        <dbReference type="EMBL" id="ANC92025.1"/>
    </source>
</evidence>
<evidence type="ECO:0000256" key="4">
    <source>
        <dbReference type="ARBA" id="ARBA00022692"/>
    </source>
</evidence>
<keyword evidence="3 7" id="KW-0808">Transferase</keyword>
<sequence length="273" mass="29963">MFAALPVVAFPTIDPVAFAVGPVVVRWYALAYLAGFVLGWRYCLGLARLDADRRPKPEEFDDFLTWAVIGTILGGRLGYVLFYNLPYYIENPLDALQVWHGGMSFHGGMVGVLTAIGLFCWRRGISPFVFGDIIAACAPIGLFFGRIANFINGELYGRAAPDFAYAMVFPRDPLQVPRHPSQLYEAALEGVVLFILLAIAIRSPALRNRPGTVGGLFLIGYGLSRIIVEFFREPDPQLGFLFAGATMGQLLSLPMVAAGLWLVLRGRRHAIPA</sequence>
<dbReference type="PANTHER" id="PTHR30589">
    <property type="entry name" value="PROLIPOPROTEIN DIACYLGLYCERYL TRANSFERASE"/>
    <property type="match status" value="1"/>
</dbReference>
<keyword evidence="5 7" id="KW-1133">Transmembrane helix</keyword>
<feature type="binding site" evidence="7">
    <location>
        <position position="146"/>
    </location>
    <ligand>
        <name>a 1,2-diacyl-sn-glycero-3-phospho-(1'-sn-glycerol)</name>
        <dbReference type="ChEBI" id="CHEBI:64716"/>
    </ligand>
</feature>
<keyword evidence="8" id="KW-0449">Lipoprotein</keyword>
<evidence type="ECO:0000256" key="5">
    <source>
        <dbReference type="ARBA" id="ARBA00022989"/>
    </source>
</evidence>
<evidence type="ECO:0000313" key="9">
    <source>
        <dbReference type="Proteomes" id="UP000077405"/>
    </source>
</evidence>
<dbReference type="Proteomes" id="UP000077405">
    <property type="component" value="Chromosome"/>
</dbReference>